<organism evidence="4 5">
    <name type="scientific">Ancylostoma caninum</name>
    <name type="common">Dog hookworm</name>
    <dbReference type="NCBI Taxonomy" id="29170"/>
    <lineage>
        <taxon>Eukaryota</taxon>
        <taxon>Metazoa</taxon>
        <taxon>Ecdysozoa</taxon>
        <taxon>Nematoda</taxon>
        <taxon>Chromadorea</taxon>
        <taxon>Rhabditida</taxon>
        <taxon>Rhabditina</taxon>
        <taxon>Rhabditomorpha</taxon>
        <taxon>Strongyloidea</taxon>
        <taxon>Ancylostomatidae</taxon>
        <taxon>Ancylostomatinae</taxon>
        <taxon>Ancylostoma</taxon>
    </lineage>
</organism>
<evidence type="ECO:0000256" key="3">
    <source>
        <dbReference type="SAM" id="Phobius"/>
    </source>
</evidence>
<evidence type="ECO:0000313" key="5">
    <source>
        <dbReference type="Proteomes" id="UP000252519"/>
    </source>
</evidence>
<dbReference type="OrthoDB" id="5873153at2759"/>
<evidence type="ECO:0000313" key="4">
    <source>
        <dbReference type="EMBL" id="RCN53176.1"/>
    </source>
</evidence>
<accession>A0A368H9F0</accession>
<keyword evidence="1" id="KW-0175">Coiled coil</keyword>
<reference evidence="4 5" key="1">
    <citation type="submission" date="2014-10" db="EMBL/GenBank/DDBJ databases">
        <title>Draft genome of the hookworm Ancylostoma caninum.</title>
        <authorList>
            <person name="Mitreva M."/>
        </authorList>
    </citation>
    <scope>NUCLEOTIDE SEQUENCE [LARGE SCALE GENOMIC DNA]</scope>
    <source>
        <strain evidence="4 5">Baltimore</strain>
    </source>
</reference>
<keyword evidence="3" id="KW-0812">Transmembrane</keyword>
<dbReference type="EMBL" id="JOJR01000003">
    <property type="protein sequence ID" value="RCN53176.1"/>
    <property type="molecule type" value="Genomic_DNA"/>
</dbReference>
<feature type="transmembrane region" description="Helical" evidence="3">
    <location>
        <begin position="87"/>
        <end position="114"/>
    </location>
</feature>
<protein>
    <submittedName>
        <fullName evidence="4">Uncharacterized protein</fullName>
    </submittedName>
</protein>
<proteinExistence type="predicted"/>
<gene>
    <name evidence="4" type="ORF">ANCCAN_00730</name>
</gene>
<feature type="compositionally biased region" description="Low complexity" evidence="2">
    <location>
        <begin position="23"/>
        <end position="34"/>
    </location>
</feature>
<feature type="region of interest" description="Disordered" evidence="2">
    <location>
        <begin position="15"/>
        <end position="37"/>
    </location>
</feature>
<sequence length="201" mass="21732">MLQFATVRKKRGWLEKYQDETEPTTQNPTTATTEGAVNAGQSTTISHLLAVTTSDHDSSLGGDHAIAESNVNASPKAAVSGGSSSSLILIIILAVVALVVVIIAIVVVVGFVMVKKKRKAKERLHAALDEEERLRNERKSLLDKPDKDPSPADIDRMMALLQHGKMDEIMRDPSVDANPADVNKMVRALAEKRMAKARGQG</sequence>
<comment type="caution">
    <text evidence="4">The sequence shown here is derived from an EMBL/GenBank/DDBJ whole genome shotgun (WGS) entry which is preliminary data.</text>
</comment>
<keyword evidence="5" id="KW-1185">Reference proteome</keyword>
<evidence type="ECO:0000256" key="2">
    <source>
        <dbReference type="SAM" id="MobiDB-lite"/>
    </source>
</evidence>
<feature type="coiled-coil region" evidence="1">
    <location>
        <begin position="114"/>
        <end position="144"/>
    </location>
</feature>
<name>A0A368H9F0_ANCCA</name>
<dbReference type="AlphaFoldDB" id="A0A368H9F0"/>
<keyword evidence="3" id="KW-1133">Transmembrane helix</keyword>
<evidence type="ECO:0000256" key="1">
    <source>
        <dbReference type="SAM" id="Coils"/>
    </source>
</evidence>
<keyword evidence="3" id="KW-0472">Membrane</keyword>
<dbReference type="Proteomes" id="UP000252519">
    <property type="component" value="Unassembled WGS sequence"/>
</dbReference>